<dbReference type="EMBL" id="BARS01033168">
    <property type="protein sequence ID" value="GAG22863.1"/>
    <property type="molecule type" value="Genomic_DNA"/>
</dbReference>
<keyword evidence="3" id="KW-0804">Transcription</keyword>
<organism evidence="5">
    <name type="scientific">marine sediment metagenome</name>
    <dbReference type="NCBI Taxonomy" id="412755"/>
    <lineage>
        <taxon>unclassified sequences</taxon>
        <taxon>metagenomes</taxon>
        <taxon>ecological metagenomes</taxon>
    </lineage>
</organism>
<keyword evidence="2" id="KW-0731">Sigma factor</keyword>
<reference evidence="5" key="1">
    <citation type="journal article" date="2014" name="Front. Microbiol.">
        <title>High frequency of phylogenetically diverse reductive dehalogenase-homologous genes in deep subseafloor sedimentary metagenomes.</title>
        <authorList>
            <person name="Kawai M."/>
            <person name="Futagami T."/>
            <person name="Toyoda A."/>
            <person name="Takaki Y."/>
            <person name="Nishi S."/>
            <person name="Hori S."/>
            <person name="Arai W."/>
            <person name="Tsubouchi T."/>
            <person name="Morono Y."/>
            <person name="Uchiyama I."/>
            <person name="Ito T."/>
            <person name="Fujiyama A."/>
            <person name="Inagaki F."/>
            <person name="Takami H."/>
        </authorList>
    </citation>
    <scope>NUCLEOTIDE SEQUENCE</scope>
    <source>
        <strain evidence="5">Expedition CK06-06</strain>
    </source>
</reference>
<proteinExistence type="predicted"/>
<keyword evidence="1" id="KW-0805">Transcription regulation</keyword>
<comment type="caution">
    <text evidence="5">The sequence shown here is derived from an EMBL/GenBank/DDBJ whole genome shotgun (WGS) entry which is preliminary data.</text>
</comment>
<dbReference type="Gene3D" id="1.10.1740.10">
    <property type="match status" value="1"/>
</dbReference>
<dbReference type="InterPro" id="IPR014284">
    <property type="entry name" value="RNA_pol_sigma-70_dom"/>
</dbReference>
<evidence type="ECO:0000313" key="5">
    <source>
        <dbReference type="EMBL" id="GAG22863.1"/>
    </source>
</evidence>
<gene>
    <name evidence="5" type="ORF">S01H1_51404</name>
</gene>
<evidence type="ECO:0000256" key="2">
    <source>
        <dbReference type="ARBA" id="ARBA00023082"/>
    </source>
</evidence>
<sequence>MPTKHVKTTPLAAEEELLIRARRREEAAVRAIIRANNRRLFRLARSIVKDDGEAEDVVQEGYFRAFTRLGQFRGESSLSTWLTRIVINEALGRLRRR</sequence>
<dbReference type="Pfam" id="PF04542">
    <property type="entry name" value="Sigma70_r2"/>
    <property type="match status" value="1"/>
</dbReference>
<feature type="domain" description="RNA polymerase sigma-70 region 2" evidence="4">
    <location>
        <begin position="33"/>
        <end position="97"/>
    </location>
</feature>
<protein>
    <recommendedName>
        <fullName evidence="4">RNA polymerase sigma-70 region 2 domain-containing protein</fullName>
    </recommendedName>
</protein>
<dbReference type="InterPro" id="IPR039425">
    <property type="entry name" value="RNA_pol_sigma-70-like"/>
</dbReference>
<dbReference type="PANTHER" id="PTHR43133:SF51">
    <property type="entry name" value="RNA POLYMERASE SIGMA FACTOR"/>
    <property type="match status" value="1"/>
</dbReference>
<evidence type="ECO:0000256" key="1">
    <source>
        <dbReference type="ARBA" id="ARBA00023015"/>
    </source>
</evidence>
<name>X0WE78_9ZZZZ</name>
<dbReference type="GO" id="GO:0006352">
    <property type="term" value="P:DNA-templated transcription initiation"/>
    <property type="evidence" value="ECO:0007669"/>
    <property type="project" value="InterPro"/>
</dbReference>
<dbReference type="InterPro" id="IPR013325">
    <property type="entry name" value="RNA_pol_sigma_r2"/>
</dbReference>
<accession>X0WE78</accession>
<evidence type="ECO:0000259" key="4">
    <source>
        <dbReference type="Pfam" id="PF04542"/>
    </source>
</evidence>
<dbReference type="InterPro" id="IPR007627">
    <property type="entry name" value="RNA_pol_sigma70_r2"/>
</dbReference>
<dbReference type="PANTHER" id="PTHR43133">
    <property type="entry name" value="RNA POLYMERASE ECF-TYPE SIGMA FACTO"/>
    <property type="match status" value="1"/>
</dbReference>
<dbReference type="AlphaFoldDB" id="X0WE78"/>
<evidence type="ECO:0000256" key="3">
    <source>
        <dbReference type="ARBA" id="ARBA00023163"/>
    </source>
</evidence>
<dbReference type="SUPFAM" id="SSF88946">
    <property type="entry name" value="Sigma2 domain of RNA polymerase sigma factors"/>
    <property type="match status" value="1"/>
</dbReference>
<dbReference type="GO" id="GO:0016987">
    <property type="term" value="F:sigma factor activity"/>
    <property type="evidence" value="ECO:0007669"/>
    <property type="project" value="UniProtKB-KW"/>
</dbReference>
<feature type="non-terminal residue" evidence="5">
    <location>
        <position position="97"/>
    </location>
</feature>
<dbReference type="NCBIfam" id="TIGR02937">
    <property type="entry name" value="sigma70-ECF"/>
    <property type="match status" value="1"/>
</dbReference>